<feature type="transmembrane region" description="Helical" evidence="15">
    <location>
        <begin position="168"/>
        <end position="189"/>
    </location>
</feature>
<keyword evidence="12 15" id="KW-0472">Membrane</keyword>
<dbReference type="PANTHER" id="PTHR11351:SF31">
    <property type="entry name" value="DESATURASE 1, ISOFORM A-RELATED"/>
    <property type="match status" value="1"/>
</dbReference>
<keyword evidence="6 14" id="KW-0479">Metal-binding</keyword>
<feature type="transmembrane region" description="Helical" evidence="15">
    <location>
        <begin position="28"/>
        <end position="46"/>
    </location>
</feature>
<dbReference type="STRING" id="133381.A0A2T9ZDW6"/>
<accession>A0A2T9ZDW6</accession>
<evidence type="ECO:0000256" key="2">
    <source>
        <dbReference type="ARBA" id="ARBA00009295"/>
    </source>
</evidence>
<dbReference type="GO" id="GO:0005789">
    <property type="term" value="C:endoplasmic reticulum membrane"/>
    <property type="evidence" value="ECO:0007669"/>
    <property type="project" value="TreeGrafter"/>
</dbReference>
<name>A0A2T9ZDW6_9FUNG</name>
<keyword evidence="8 15" id="KW-1133">Transmembrane helix</keyword>
<evidence type="ECO:0000256" key="11">
    <source>
        <dbReference type="ARBA" id="ARBA00023098"/>
    </source>
</evidence>
<dbReference type="InterPro" id="IPR001199">
    <property type="entry name" value="Cyt_B5-like_heme/steroid-bd"/>
</dbReference>
<dbReference type="PROSITE" id="PS00191">
    <property type="entry name" value="CYTOCHROME_B5_1"/>
    <property type="match status" value="1"/>
</dbReference>
<dbReference type="AlphaFoldDB" id="A0A2T9ZDW6"/>
<feature type="domain" description="Cytochrome b5 heme-binding" evidence="16">
    <location>
        <begin position="322"/>
        <end position="401"/>
    </location>
</feature>
<dbReference type="InterPro" id="IPR001522">
    <property type="entry name" value="FADS-1_CS"/>
</dbReference>
<protein>
    <recommendedName>
        <fullName evidence="14">Acyl-CoA desaturase</fullName>
        <ecNumber evidence="14">1.14.19.1</ecNumber>
    </recommendedName>
</protein>
<comment type="catalytic activity">
    <reaction evidence="14">
        <text>octadecanoyl-CoA + 2 Fe(II)-[cytochrome b5] + O2 + 2 H(+) = (9Z)-octadecenoyl-CoA + 2 Fe(III)-[cytochrome b5] + 2 H2O</text>
        <dbReference type="Rhea" id="RHEA:19721"/>
        <dbReference type="Rhea" id="RHEA-COMP:10438"/>
        <dbReference type="Rhea" id="RHEA-COMP:10439"/>
        <dbReference type="ChEBI" id="CHEBI:15377"/>
        <dbReference type="ChEBI" id="CHEBI:15378"/>
        <dbReference type="ChEBI" id="CHEBI:15379"/>
        <dbReference type="ChEBI" id="CHEBI:29033"/>
        <dbReference type="ChEBI" id="CHEBI:29034"/>
        <dbReference type="ChEBI" id="CHEBI:57387"/>
        <dbReference type="ChEBI" id="CHEBI:57394"/>
        <dbReference type="EC" id="1.14.19.1"/>
    </reaction>
</comment>
<keyword evidence="7 14" id="KW-0276">Fatty acid metabolism</keyword>
<evidence type="ECO:0000256" key="12">
    <source>
        <dbReference type="ARBA" id="ARBA00023136"/>
    </source>
</evidence>
<dbReference type="SUPFAM" id="SSF55856">
    <property type="entry name" value="Cytochrome b5-like heme/steroid binding domain"/>
    <property type="match status" value="1"/>
</dbReference>
<keyword evidence="3 14" id="KW-0444">Lipid biosynthesis</keyword>
<evidence type="ECO:0000256" key="9">
    <source>
        <dbReference type="ARBA" id="ARBA00023002"/>
    </source>
</evidence>
<dbReference type="Pfam" id="PF00487">
    <property type="entry name" value="FA_desaturase"/>
    <property type="match status" value="1"/>
</dbReference>
<dbReference type="EMBL" id="MBFS01000348">
    <property type="protein sequence ID" value="PVV02737.1"/>
    <property type="molecule type" value="Genomic_DNA"/>
</dbReference>
<dbReference type="InterPro" id="IPR015876">
    <property type="entry name" value="Acyl-CoA_DS"/>
</dbReference>
<keyword evidence="10 14" id="KW-0408">Iron</keyword>
<evidence type="ECO:0000256" key="1">
    <source>
        <dbReference type="ARBA" id="ARBA00004141"/>
    </source>
</evidence>
<feature type="transmembrane region" description="Helical" evidence="15">
    <location>
        <begin position="52"/>
        <end position="73"/>
    </location>
</feature>
<evidence type="ECO:0000313" key="17">
    <source>
        <dbReference type="EMBL" id="PVV02737.1"/>
    </source>
</evidence>
<proteinExistence type="inferred from homology"/>
<dbReference type="InterPro" id="IPR018506">
    <property type="entry name" value="Cyt_B5_heme-BS"/>
</dbReference>
<dbReference type="Gene3D" id="3.10.120.10">
    <property type="entry name" value="Cytochrome b5-like heme/steroid binding domain"/>
    <property type="match status" value="1"/>
</dbReference>
<dbReference type="InterPro" id="IPR036400">
    <property type="entry name" value="Cyt_B5-like_heme/steroid_sf"/>
</dbReference>
<evidence type="ECO:0000256" key="14">
    <source>
        <dbReference type="PIRNR" id="PIRNR000345"/>
    </source>
</evidence>
<dbReference type="OrthoDB" id="10260134at2759"/>
<comment type="similarity">
    <text evidence="2 14">Belongs to the fatty acid desaturase type 1 family.</text>
</comment>
<dbReference type="Pfam" id="PF00173">
    <property type="entry name" value="Cyt-b5"/>
    <property type="match status" value="1"/>
</dbReference>
<organism evidence="17 18">
    <name type="scientific">Smittium megazygosporum</name>
    <dbReference type="NCBI Taxonomy" id="133381"/>
    <lineage>
        <taxon>Eukaryota</taxon>
        <taxon>Fungi</taxon>
        <taxon>Fungi incertae sedis</taxon>
        <taxon>Zoopagomycota</taxon>
        <taxon>Kickxellomycotina</taxon>
        <taxon>Harpellomycetes</taxon>
        <taxon>Harpellales</taxon>
        <taxon>Legeriomycetaceae</taxon>
        <taxon>Smittium</taxon>
    </lineage>
</organism>
<dbReference type="PANTHER" id="PTHR11351">
    <property type="entry name" value="ACYL-COA DESATURASE"/>
    <property type="match status" value="1"/>
</dbReference>
<keyword evidence="4 14" id="KW-0349">Heme</keyword>
<dbReference type="GO" id="GO:0005506">
    <property type="term" value="F:iron ion binding"/>
    <property type="evidence" value="ECO:0007669"/>
    <property type="project" value="TreeGrafter"/>
</dbReference>
<dbReference type="GO" id="GO:0020037">
    <property type="term" value="F:heme binding"/>
    <property type="evidence" value="ECO:0007669"/>
    <property type="project" value="InterPro"/>
</dbReference>
<evidence type="ECO:0000256" key="15">
    <source>
        <dbReference type="SAM" id="Phobius"/>
    </source>
</evidence>
<keyword evidence="5 15" id="KW-0812">Transmembrane</keyword>
<reference evidence="17 18" key="1">
    <citation type="journal article" date="2018" name="MBio">
        <title>Comparative Genomics Reveals the Core Gene Toolbox for the Fungus-Insect Symbiosis.</title>
        <authorList>
            <person name="Wang Y."/>
            <person name="Stata M."/>
            <person name="Wang W."/>
            <person name="Stajich J.E."/>
            <person name="White M.M."/>
            <person name="Moncalvo J.M."/>
        </authorList>
    </citation>
    <scope>NUCLEOTIDE SEQUENCE [LARGE SCALE GENOMIC DNA]</scope>
    <source>
        <strain evidence="17 18">SC-DP-2</strain>
    </source>
</reference>
<dbReference type="PROSITE" id="PS50255">
    <property type="entry name" value="CYTOCHROME_B5_2"/>
    <property type="match status" value="1"/>
</dbReference>
<dbReference type="PROSITE" id="PS00476">
    <property type="entry name" value="FATTY_ACID_DESATUR_1"/>
    <property type="match status" value="1"/>
</dbReference>
<comment type="caution">
    <text evidence="17">The sequence shown here is derived from an EMBL/GenBank/DDBJ whole genome shotgun (WGS) entry which is preliminary data.</text>
</comment>
<comment type="cofactor">
    <cofactor evidence="14">
        <name>Fe(2+)</name>
        <dbReference type="ChEBI" id="CHEBI:29033"/>
    </cofactor>
    <text evidence="14">Expected to bind 2 Fe(2+) ions per subunit.</text>
</comment>
<dbReference type="CDD" id="cd03505">
    <property type="entry name" value="Delta9-FADS-like"/>
    <property type="match status" value="1"/>
</dbReference>
<evidence type="ECO:0000256" key="13">
    <source>
        <dbReference type="ARBA" id="ARBA00023160"/>
    </source>
</evidence>
<sequence length="402" mass="46081">MSDIIEKPKLKPLMKPVDKRPLSERVNWANVFLVPAMPLIGIYGLFKVDLKLYTFLFAVLYGFFSGFGMTAGYHRLWSHTSYTATLPLKIFLLMAGSACFEESAISWARHHRAHHRYTDTSLDPYNALDGFIYTHIGWLFYKKQKSEAGYVSISDLKADPILLFQHNFFYPIGFFFAFIVPTFLCGVGWGDWMGGLLFASIGRVAVIHQLTYCINSITHIFGTSTFGDDQTSKDCTLVGFITFGEGYHNFHHEFPNDYGATPLFFQFDVAKWFIDVMAFFGLAYDLKTTPEDQVKKAYVHTRLKELNRIQNLSEFNVHYEKLPEYSPQEFNTQVQDYKKKWLIIENSIYDISSFIENHPGGKAIISSGIGKDMTEAFNGGVYNHHTVARNLLRQFRIGIIKA</sequence>
<dbReference type="InterPro" id="IPR009160">
    <property type="entry name" value="Acyl-CoA_deSatase_haem/ster-bd"/>
</dbReference>
<keyword evidence="9 14" id="KW-0560">Oxidoreductase</keyword>
<evidence type="ECO:0000256" key="8">
    <source>
        <dbReference type="ARBA" id="ARBA00022989"/>
    </source>
</evidence>
<keyword evidence="14" id="KW-0813">Transport</keyword>
<evidence type="ECO:0000313" key="18">
    <source>
        <dbReference type="Proteomes" id="UP000245609"/>
    </source>
</evidence>
<dbReference type="PIRSF" id="PIRSF000345">
    <property type="entry name" value="OLE1"/>
    <property type="match status" value="1"/>
</dbReference>
<comment type="subcellular location">
    <subcellularLocation>
        <location evidence="1">Membrane</location>
        <topology evidence="1">Multi-pass membrane protein</topology>
    </subcellularLocation>
</comment>
<keyword evidence="18" id="KW-1185">Reference proteome</keyword>
<dbReference type="EC" id="1.14.19.1" evidence="14"/>
<evidence type="ECO:0000256" key="7">
    <source>
        <dbReference type="ARBA" id="ARBA00022832"/>
    </source>
</evidence>
<evidence type="ECO:0000259" key="16">
    <source>
        <dbReference type="PROSITE" id="PS50255"/>
    </source>
</evidence>
<evidence type="ECO:0000256" key="4">
    <source>
        <dbReference type="ARBA" id="ARBA00022617"/>
    </source>
</evidence>
<evidence type="ECO:0000256" key="3">
    <source>
        <dbReference type="ARBA" id="ARBA00022516"/>
    </source>
</evidence>
<evidence type="ECO:0000256" key="5">
    <source>
        <dbReference type="ARBA" id="ARBA00022692"/>
    </source>
</evidence>
<comment type="function">
    <text evidence="14">Stearoyl-CoA desaturase that utilizes O(2) and electrons from reduced cytochrome b5 to introduce the first double bond into saturated fatty acyl-CoA substrates.</text>
</comment>
<keyword evidence="13 14" id="KW-0275">Fatty acid biosynthesis</keyword>
<gene>
    <name evidence="17" type="ORF">BB560_002806</name>
</gene>
<keyword evidence="14" id="KW-0249">Electron transport</keyword>
<dbReference type="PRINTS" id="PR00075">
    <property type="entry name" value="FACDDSATRASE"/>
</dbReference>
<evidence type="ECO:0000256" key="6">
    <source>
        <dbReference type="ARBA" id="ARBA00022723"/>
    </source>
</evidence>
<dbReference type="Proteomes" id="UP000245609">
    <property type="component" value="Unassembled WGS sequence"/>
</dbReference>
<keyword evidence="11 14" id="KW-0443">Lipid metabolism</keyword>
<dbReference type="PRINTS" id="PR00363">
    <property type="entry name" value="CYTOCHROMEB5"/>
</dbReference>
<dbReference type="GO" id="GO:0004768">
    <property type="term" value="F:stearoyl-CoA 9-desaturase activity"/>
    <property type="evidence" value="ECO:0007669"/>
    <property type="project" value="UniProtKB-UniRule"/>
</dbReference>
<dbReference type="InterPro" id="IPR005804">
    <property type="entry name" value="FA_desaturase_dom"/>
</dbReference>
<dbReference type="SMART" id="SM01117">
    <property type="entry name" value="Cyt-b5"/>
    <property type="match status" value="1"/>
</dbReference>
<evidence type="ECO:0000256" key="10">
    <source>
        <dbReference type="ARBA" id="ARBA00023004"/>
    </source>
</evidence>
<dbReference type="GO" id="GO:0006636">
    <property type="term" value="P:unsaturated fatty acid biosynthetic process"/>
    <property type="evidence" value="ECO:0007669"/>
    <property type="project" value="UniProtKB-UniRule"/>
</dbReference>